<sequence>MPNFQSKSHIFDPRPDFPLLISVKRYWDPQTSSNDPDALTLVLAHATGYPKETWEPFIDDLFALVRKQSNIKINDIWSIEAPNHAEMADVNEPVLDWSFRPVFRWDDWTRAIHLVLGGYGFGIDVDLRKRNLVAVGHSMGAVCLMLTTTHHPALPWSSFILVEPMFWPKSPQSDAIHEFLAGGSKKRRDVWPSLGEVRETFLTKKAWRAWDPRTFDLHLKYGFKPVDPNQPDGAVTLSTSKANEFACFNDPHGTSIGYRFLSTFIKKNHTHVIYGAIPDYIPGDLREDILKNVSGGIDRFASVSLVEKAGHLVTVTHPKQLADTVYQRLQETASPRSVVAVAKL</sequence>
<accession>A0A5C3Q692</accession>
<dbReference type="GO" id="GO:0016787">
    <property type="term" value="F:hydrolase activity"/>
    <property type="evidence" value="ECO:0007669"/>
    <property type="project" value="UniProtKB-KW"/>
</dbReference>
<keyword evidence="2" id="KW-0378">Hydrolase</keyword>
<dbReference type="OrthoDB" id="94039at2759"/>
<dbReference type="AlphaFoldDB" id="A0A5C3Q692"/>
<name>A0A5C3Q692_9AGAR</name>
<dbReference type="Pfam" id="PF12697">
    <property type="entry name" value="Abhydrolase_6"/>
    <property type="match status" value="1"/>
</dbReference>
<dbReference type="STRING" id="1884261.A0A5C3Q692"/>
<dbReference type="Gene3D" id="3.40.50.1820">
    <property type="entry name" value="alpha/beta hydrolase"/>
    <property type="match status" value="1"/>
</dbReference>
<evidence type="ECO:0000259" key="1">
    <source>
        <dbReference type="Pfam" id="PF12697"/>
    </source>
</evidence>
<organism evidence="2 3">
    <name type="scientific">Pterulicium gracile</name>
    <dbReference type="NCBI Taxonomy" id="1884261"/>
    <lineage>
        <taxon>Eukaryota</taxon>
        <taxon>Fungi</taxon>
        <taxon>Dikarya</taxon>
        <taxon>Basidiomycota</taxon>
        <taxon>Agaricomycotina</taxon>
        <taxon>Agaricomycetes</taxon>
        <taxon>Agaricomycetidae</taxon>
        <taxon>Agaricales</taxon>
        <taxon>Pleurotineae</taxon>
        <taxon>Pterulaceae</taxon>
        <taxon>Pterulicium</taxon>
    </lineage>
</organism>
<reference evidence="2 3" key="1">
    <citation type="journal article" date="2019" name="Nat. Ecol. Evol.">
        <title>Megaphylogeny resolves global patterns of mushroom evolution.</title>
        <authorList>
            <person name="Varga T."/>
            <person name="Krizsan K."/>
            <person name="Foldi C."/>
            <person name="Dima B."/>
            <person name="Sanchez-Garcia M."/>
            <person name="Sanchez-Ramirez S."/>
            <person name="Szollosi G.J."/>
            <person name="Szarkandi J.G."/>
            <person name="Papp V."/>
            <person name="Albert L."/>
            <person name="Andreopoulos W."/>
            <person name="Angelini C."/>
            <person name="Antonin V."/>
            <person name="Barry K.W."/>
            <person name="Bougher N.L."/>
            <person name="Buchanan P."/>
            <person name="Buyck B."/>
            <person name="Bense V."/>
            <person name="Catcheside P."/>
            <person name="Chovatia M."/>
            <person name="Cooper J."/>
            <person name="Damon W."/>
            <person name="Desjardin D."/>
            <person name="Finy P."/>
            <person name="Geml J."/>
            <person name="Haridas S."/>
            <person name="Hughes K."/>
            <person name="Justo A."/>
            <person name="Karasinski D."/>
            <person name="Kautmanova I."/>
            <person name="Kiss B."/>
            <person name="Kocsube S."/>
            <person name="Kotiranta H."/>
            <person name="LaButti K.M."/>
            <person name="Lechner B.E."/>
            <person name="Liimatainen K."/>
            <person name="Lipzen A."/>
            <person name="Lukacs Z."/>
            <person name="Mihaltcheva S."/>
            <person name="Morgado L.N."/>
            <person name="Niskanen T."/>
            <person name="Noordeloos M.E."/>
            <person name="Ohm R.A."/>
            <person name="Ortiz-Santana B."/>
            <person name="Ovrebo C."/>
            <person name="Racz N."/>
            <person name="Riley R."/>
            <person name="Savchenko A."/>
            <person name="Shiryaev A."/>
            <person name="Soop K."/>
            <person name="Spirin V."/>
            <person name="Szebenyi C."/>
            <person name="Tomsovsky M."/>
            <person name="Tulloss R.E."/>
            <person name="Uehling J."/>
            <person name="Grigoriev I.V."/>
            <person name="Vagvolgyi C."/>
            <person name="Papp T."/>
            <person name="Martin F.M."/>
            <person name="Miettinen O."/>
            <person name="Hibbett D.S."/>
            <person name="Nagy L.G."/>
        </authorList>
    </citation>
    <scope>NUCLEOTIDE SEQUENCE [LARGE SCALE GENOMIC DNA]</scope>
    <source>
        <strain evidence="2 3">CBS 309.79</strain>
    </source>
</reference>
<gene>
    <name evidence="2" type="ORF">BDV98DRAFT_577067</name>
</gene>
<dbReference type="EMBL" id="ML178872">
    <property type="protein sequence ID" value="TFK95880.1"/>
    <property type="molecule type" value="Genomic_DNA"/>
</dbReference>
<dbReference type="InterPro" id="IPR000073">
    <property type="entry name" value="AB_hydrolase_1"/>
</dbReference>
<dbReference type="Proteomes" id="UP000305067">
    <property type="component" value="Unassembled WGS sequence"/>
</dbReference>
<protein>
    <submittedName>
        <fullName evidence="2">Alpha/beta hydrolase fold-1</fullName>
    </submittedName>
</protein>
<evidence type="ECO:0000313" key="2">
    <source>
        <dbReference type="EMBL" id="TFK95880.1"/>
    </source>
</evidence>
<dbReference type="InterPro" id="IPR029058">
    <property type="entry name" value="AB_hydrolase_fold"/>
</dbReference>
<keyword evidence="3" id="KW-1185">Reference proteome</keyword>
<evidence type="ECO:0000313" key="3">
    <source>
        <dbReference type="Proteomes" id="UP000305067"/>
    </source>
</evidence>
<proteinExistence type="predicted"/>
<feature type="domain" description="AB hydrolase-1" evidence="1">
    <location>
        <begin position="41"/>
        <end position="323"/>
    </location>
</feature>
<dbReference type="SUPFAM" id="SSF53474">
    <property type="entry name" value="alpha/beta-Hydrolases"/>
    <property type="match status" value="1"/>
</dbReference>